<keyword evidence="3" id="KW-1185">Reference proteome</keyword>
<evidence type="ECO:0000313" key="3">
    <source>
        <dbReference type="Proteomes" id="UP000195913"/>
    </source>
</evidence>
<dbReference type="Gene3D" id="1.10.10.10">
    <property type="entry name" value="Winged helix-like DNA-binding domain superfamily/Winged helix DNA-binding domain"/>
    <property type="match status" value="1"/>
</dbReference>
<dbReference type="Pfam" id="PF12802">
    <property type="entry name" value="MarR_2"/>
    <property type="match status" value="1"/>
</dbReference>
<dbReference type="InterPro" id="IPR036390">
    <property type="entry name" value="WH_DNA-bd_sf"/>
</dbReference>
<dbReference type="AlphaFoldDB" id="A0A1R4G044"/>
<evidence type="ECO:0000259" key="1">
    <source>
        <dbReference type="PROSITE" id="PS50995"/>
    </source>
</evidence>
<dbReference type="Proteomes" id="UP000195913">
    <property type="component" value="Unassembled WGS sequence"/>
</dbReference>
<organism evidence="2 3">
    <name type="scientific">Arthrobacter rhombi</name>
    <dbReference type="NCBI Taxonomy" id="71253"/>
    <lineage>
        <taxon>Bacteria</taxon>
        <taxon>Bacillati</taxon>
        <taxon>Actinomycetota</taxon>
        <taxon>Actinomycetes</taxon>
        <taxon>Micrococcales</taxon>
        <taxon>Micrococcaceae</taxon>
        <taxon>Arthrobacter</taxon>
    </lineage>
</organism>
<dbReference type="SUPFAM" id="SSF46785">
    <property type="entry name" value="Winged helix' DNA-binding domain"/>
    <property type="match status" value="1"/>
</dbReference>
<evidence type="ECO:0000313" key="2">
    <source>
        <dbReference type="EMBL" id="SJM61518.1"/>
    </source>
</evidence>
<dbReference type="PROSITE" id="PS50995">
    <property type="entry name" value="HTH_MARR_2"/>
    <property type="match status" value="1"/>
</dbReference>
<dbReference type="GO" id="GO:0006950">
    <property type="term" value="P:response to stress"/>
    <property type="evidence" value="ECO:0007669"/>
    <property type="project" value="TreeGrafter"/>
</dbReference>
<proteinExistence type="predicted"/>
<dbReference type="InterPro" id="IPR039422">
    <property type="entry name" value="MarR/SlyA-like"/>
</dbReference>
<dbReference type="InterPro" id="IPR036388">
    <property type="entry name" value="WH-like_DNA-bd_sf"/>
</dbReference>
<protein>
    <submittedName>
        <fullName evidence="2">Transcriptional regulator, MarR family</fullName>
    </submittedName>
</protein>
<dbReference type="InterPro" id="IPR000835">
    <property type="entry name" value="HTH_MarR-typ"/>
</dbReference>
<feature type="domain" description="HTH marR-type" evidence="1">
    <location>
        <begin position="18"/>
        <end position="152"/>
    </location>
</feature>
<accession>A0A1R4G044</accession>
<dbReference type="RefSeq" id="WP_086997349.1">
    <property type="nucleotide sequence ID" value="NZ_FUHW01000025.1"/>
</dbReference>
<sequence>MNEPDPVDDAVAQRTRAIHDMEEQLSFLWRRARSNGNKVAKQVHPDMEPGAYGLLAALQRRGTLRLTELAAEIGVGKPSVSRQVKMLEELGVLAKVADPADGRAQSITLTRAGAQQLAAAQTSRQHIFRDLLADWPDEELLSLAALLTKLNGSYLNDRG</sequence>
<reference evidence="2 3" key="1">
    <citation type="submission" date="2017-02" db="EMBL/GenBank/DDBJ databases">
        <authorList>
            <person name="Peterson S.W."/>
        </authorList>
    </citation>
    <scope>NUCLEOTIDE SEQUENCE [LARGE SCALE GENOMIC DNA]</scope>
    <source>
        <strain evidence="2 3">B Ar 00.02</strain>
    </source>
</reference>
<dbReference type="GO" id="GO:0003700">
    <property type="term" value="F:DNA-binding transcription factor activity"/>
    <property type="evidence" value="ECO:0007669"/>
    <property type="project" value="InterPro"/>
</dbReference>
<dbReference type="EMBL" id="FUHW01000025">
    <property type="protein sequence ID" value="SJM61518.1"/>
    <property type="molecule type" value="Genomic_DNA"/>
</dbReference>
<dbReference type="PANTHER" id="PTHR33164">
    <property type="entry name" value="TRANSCRIPTIONAL REGULATOR, MARR FAMILY"/>
    <property type="match status" value="1"/>
</dbReference>
<gene>
    <name evidence="2" type="ORF">FM101_06865</name>
</gene>
<dbReference type="PRINTS" id="PR00598">
    <property type="entry name" value="HTHMARR"/>
</dbReference>
<dbReference type="SMART" id="SM00347">
    <property type="entry name" value="HTH_MARR"/>
    <property type="match status" value="1"/>
</dbReference>
<dbReference type="PANTHER" id="PTHR33164:SF57">
    <property type="entry name" value="MARR-FAMILY TRANSCRIPTIONAL REGULATOR"/>
    <property type="match status" value="1"/>
</dbReference>
<name>A0A1R4G044_9MICC</name>